<dbReference type="OrthoDB" id="10671957at2759"/>
<dbReference type="SMR" id="A2DKI4"/>
<keyword evidence="2" id="KW-1185">Reference proteome</keyword>
<dbReference type="VEuPathDB" id="TrichDB:TVAGG3_0996860"/>
<evidence type="ECO:0000313" key="1">
    <source>
        <dbReference type="EMBL" id="EAY19161.1"/>
    </source>
</evidence>
<name>A2DKI4_TRIV3</name>
<dbReference type="RefSeq" id="XP_001580147.1">
    <property type="nucleotide sequence ID" value="XM_001580097.1"/>
</dbReference>
<dbReference type="VEuPathDB" id="TrichDB:TVAG_190570"/>
<gene>
    <name evidence="1" type="ORF">TVAG_190570</name>
</gene>
<reference evidence="1" key="2">
    <citation type="journal article" date="2007" name="Science">
        <title>Draft genome sequence of the sexually transmitted pathogen Trichomonas vaginalis.</title>
        <authorList>
            <person name="Carlton J.M."/>
            <person name="Hirt R.P."/>
            <person name="Silva J.C."/>
            <person name="Delcher A.L."/>
            <person name="Schatz M."/>
            <person name="Zhao Q."/>
            <person name="Wortman J.R."/>
            <person name="Bidwell S.L."/>
            <person name="Alsmark U.C.M."/>
            <person name="Besteiro S."/>
            <person name="Sicheritz-Ponten T."/>
            <person name="Noel C.J."/>
            <person name="Dacks J.B."/>
            <person name="Foster P.G."/>
            <person name="Simillion C."/>
            <person name="Van de Peer Y."/>
            <person name="Miranda-Saavedra D."/>
            <person name="Barton G.J."/>
            <person name="Westrop G.D."/>
            <person name="Mueller S."/>
            <person name="Dessi D."/>
            <person name="Fiori P.L."/>
            <person name="Ren Q."/>
            <person name="Paulsen I."/>
            <person name="Zhang H."/>
            <person name="Bastida-Corcuera F.D."/>
            <person name="Simoes-Barbosa A."/>
            <person name="Brown M.T."/>
            <person name="Hayes R.D."/>
            <person name="Mukherjee M."/>
            <person name="Okumura C.Y."/>
            <person name="Schneider R."/>
            <person name="Smith A.J."/>
            <person name="Vanacova S."/>
            <person name="Villalvazo M."/>
            <person name="Haas B.J."/>
            <person name="Pertea M."/>
            <person name="Feldblyum T.V."/>
            <person name="Utterback T.R."/>
            <person name="Shu C.L."/>
            <person name="Osoegawa K."/>
            <person name="de Jong P.J."/>
            <person name="Hrdy I."/>
            <person name="Horvathova L."/>
            <person name="Zubacova Z."/>
            <person name="Dolezal P."/>
            <person name="Malik S.B."/>
            <person name="Logsdon J.M. Jr."/>
            <person name="Henze K."/>
            <person name="Gupta A."/>
            <person name="Wang C.C."/>
            <person name="Dunne R.L."/>
            <person name="Upcroft J.A."/>
            <person name="Upcroft P."/>
            <person name="White O."/>
            <person name="Salzberg S.L."/>
            <person name="Tang P."/>
            <person name="Chiu C.-H."/>
            <person name="Lee Y.-S."/>
            <person name="Embley T.M."/>
            <person name="Coombs G.H."/>
            <person name="Mottram J.C."/>
            <person name="Tachezy J."/>
            <person name="Fraser-Liggett C.M."/>
            <person name="Johnson P.J."/>
        </authorList>
    </citation>
    <scope>NUCLEOTIDE SEQUENCE [LARGE SCALE GENOMIC DNA]</scope>
    <source>
        <strain evidence="1">G3</strain>
    </source>
</reference>
<reference evidence="1" key="1">
    <citation type="submission" date="2006-10" db="EMBL/GenBank/DDBJ databases">
        <authorList>
            <person name="Amadeo P."/>
            <person name="Zhao Q."/>
            <person name="Wortman J."/>
            <person name="Fraser-Liggett C."/>
            <person name="Carlton J."/>
        </authorList>
    </citation>
    <scope>NUCLEOTIDE SEQUENCE</scope>
    <source>
        <strain evidence="1">G3</strain>
    </source>
</reference>
<dbReference type="EMBL" id="DS113211">
    <property type="protein sequence ID" value="EAY19161.1"/>
    <property type="molecule type" value="Genomic_DNA"/>
</dbReference>
<dbReference type="AlphaFoldDB" id="A2DKI4"/>
<dbReference type="InParanoid" id="A2DKI4"/>
<accession>A2DKI4</accession>
<protein>
    <recommendedName>
        <fullName evidence="3">GAF domain-containing protein</fullName>
    </recommendedName>
</protein>
<dbReference type="SUPFAM" id="SSF55781">
    <property type="entry name" value="GAF domain-like"/>
    <property type="match status" value="1"/>
</dbReference>
<organism evidence="1 2">
    <name type="scientific">Trichomonas vaginalis (strain ATCC PRA-98 / G3)</name>
    <dbReference type="NCBI Taxonomy" id="412133"/>
    <lineage>
        <taxon>Eukaryota</taxon>
        <taxon>Metamonada</taxon>
        <taxon>Parabasalia</taxon>
        <taxon>Trichomonadida</taxon>
        <taxon>Trichomonadidae</taxon>
        <taxon>Trichomonas</taxon>
    </lineage>
</organism>
<dbReference type="Proteomes" id="UP000001542">
    <property type="component" value="Unassembled WGS sequence"/>
</dbReference>
<evidence type="ECO:0008006" key="3">
    <source>
        <dbReference type="Google" id="ProtNLM"/>
    </source>
</evidence>
<evidence type="ECO:0000313" key="2">
    <source>
        <dbReference type="Proteomes" id="UP000001542"/>
    </source>
</evidence>
<proteinExistence type="predicted"/>
<sequence length="989" mass="111872">MSELIIVNSSAFERIEELKSLISFQSRVLDRIKQDVSLAQSQVDLQFEIMDSLNKMYADTTSYTGNKSPFAKTLRNFDKKNPNVRSTIQTPALQPLSGIESPTSPGKSHDYSHALLSAIDYDFFSREYPLILSYLFERNIKDEIKSISSSCEKLALSKRTDYLNNVFKQLNETSQIFDAILKLVNATSFSELTEMIENKIPKLLNIQRAAIFQIVDSDIVLQRECMKLHRSFNSGVFYNIFKSGRIKIVSCENPDITSIDQYLFMKNQVALVVPIDNLLLLLFDKTGGFKEDDFLIALGISNFIREMAPSLEQKDVERPNIQTTIKIMNNFSPKVLGEVFHCEGVRVFHVSSSKKVFLDSNEVKPTIYSISTGIVGQCITKMRLIRMSKPELSVLFEPAVDRINMNTPTSSIMVSPIFSKDNKVKYVIALYSRKNVDFFTELDENTMKMVCKSLNPIVRGNKLQKQLERKENHIKYLTLTMDIFNLHVDLLDFYRMKNLMNRALSAVVGGDSEVFLTDYFRNDLSELRTEFNEKISETGSPQCISACTGKMMQMIVSDTQTKYYIPLPGNNGQISAVVKLDIDKVAAKAKRIISVYSSVSMIKLDSSSASFNTKSSLQLKVEKMNNSSQAQFTEIDDRRITNCAKPIRDFFGSLCDAYKNFSDDISAVKFSMAIEKIPEENSSLYVRAHEDLSALIGTAAYGPTTFIQIPVKNENFQKVTATMLRKLTEICGFPDLADPVPTVTLAMPSKVPEDLSLDIYNEDAKSLLSMTTYMLFEFGIEEVLDAEDSNILFLLKELRGLHSAHWEVAVDNVHFAYLQLKQMKVENKIEALSLMFYLLCYSANKIETTGAVVQAIETGTAPSPSSILLYAAAASNAPFLEKKEWFEILEKVSFLSSCESFDSLGENSDTYCLLAILSKRSCLARKFEVAERYVKERFSDQVLMKYILEAEMRGMILPVIFELTTPTFKTDTIRMPMVTNARKITGAFI</sequence>
<dbReference type="InterPro" id="IPR029016">
    <property type="entry name" value="GAF-like_dom_sf"/>
</dbReference>
<dbReference type="Gene3D" id="3.30.450.40">
    <property type="match status" value="1"/>
</dbReference>
<dbReference type="KEGG" id="tva:5464682"/>